<evidence type="ECO:0000313" key="9">
    <source>
        <dbReference type="Proteomes" id="UP000266861"/>
    </source>
</evidence>
<dbReference type="STRING" id="1348612.A0A397IBK2"/>
<accession>A0A397IBK2</accession>
<evidence type="ECO:0000256" key="4">
    <source>
        <dbReference type="ARBA" id="ARBA00022786"/>
    </source>
</evidence>
<reference evidence="8 9" key="1">
    <citation type="submission" date="2018-08" db="EMBL/GenBank/DDBJ databases">
        <title>Genome and evolution of the arbuscular mycorrhizal fungus Diversispora epigaea (formerly Glomus versiforme) and its bacterial endosymbionts.</title>
        <authorList>
            <person name="Sun X."/>
            <person name="Fei Z."/>
            <person name="Harrison M."/>
        </authorList>
    </citation>
    <scope>NUCLEOTIDE SEQUENCE [LARGE SCALE GENOMIC DNA]</scope>
    <source>
        <strain evidence="8 9">IT104</strain>
    </source>
</reference>
<dbReference type="SMART" id="SM00320">
    <property type="entry name" value="WD40"/>
    <property type="match status" value="6"/>
</dbReference>
<evidence type="ECO:0000256" key="7">
    <source>
        <dbReference type="SAM" id="MobiDB-lite"/>
    </source>
</evidence>
<dbReference type="Proteomes" id="UP000266861">
    <property type="component" value="Unassembled WGS sequence"/>
</dbReference>
<feature type="repeat" description="WD" evidence="6">
    <location>
        <begin position="234"/>
        <end position="275"/>
    </location>
</feature>
<feature type="compositionally biased region" description="Low complexity" evidence="7">
    <location>
        <begin position="56"/>
        <end position="72"/>
    </location>
</feature>
<dbReference type="OrthoDB" id="2096344at2759"/>
<dbReference type="PROSITE" id="PS50294">
    <property type="entry name" value="WD_REPEATS_REGION"/>
    <property type="match status" value="3"/>
</dbReference>
<dbReference type="PRINTS" id="PR00320">
    <property type="entry name" value="GPROTEINBRPT"/>
</dbReference>
<evidence type="ECO:0000256" key="2">
    <source>
        <dbReference type="ARBA" id="ARBA00022574"/>
    </source>
</evidence>
<dbReference type="InterPro" id="IPR015943">
    <property type="entry name" value="WD40/YVTN_repeat-like_dom_sf"/>
</dbReference>
<organism evidence="8 9">
    <name type="scientific">Diversispora epigaea</name>
    <dbReference type="NCBI Taxonomy" id="1348612"/>
    <lineage>
        <taxon>Eukaryota</taxon>
        <taxon>Fungi</taxon>
        <taxon>Fungi incertae sedis</taxon>
        <taxon>Mucoromycota</taxon>
        <taxon>Glomeromycotina</taxon>
        <taxon>Glomeromycetes</taxon>
        <taxon>Diversisporales</taxon>
        <taxon>Diversisporaceae</taxon>
        <taxon>Diversispora</taxon>
    </lineage>
</organism>
<keyword evidence="2 6" id="KW-0853">WD repeat</keyword>
<comment type="similarity">
    <text evidence="5">Belongs to the WD repeat cdt2 family.</text>
</comment>
<dbReference type="InterPro" id="IPR051865">
    <property type="entry name" value="WD-repeat_CDT2_adapter"/>
</dbReference>
<evidence type="ECO:0000313" key="8">
    <source>
        <dbReference type="EMBL" id="RHZ72322.1"/>
    </source>
</evidence>
<protein>
    <submittedName>
        <fullName evidence="8">Uncharacterized protein</fullName>
    </submittedName>
</protein>
<dbReference type="InterPro" id="IPR036322">
    <property type="entry name" value="WD40_repeat_dom_sf"/>
</dbReference>
<evidence type="ECO:0000256" key="1">
    <source>
        <dbReference type="ARBA" id="ARBA00004906"/>
    </source>
</evidence>
<dbReference type="PANTHER" id="PTHR22852:SF0">
    <property type="entry name" value="DENTICLELESS PROTEIN HOMOLOG"/>
    <property type="match status" value="1"/>
</dbReference>
<keyword evidence="4" id="KW-0833">Ubl conjugation pathway</keyword>
<dbReference type="AlphaFoldDB" id="A0A397IBK2"/>
<feature type="region of interest" description="Disordered" evidence="7">
    <location>
        <begin position="53"/>
        <end position="75"/>
    </location>
</feature>
<feature type="repeat" description="WD" evidence="6">
    <location>
        <begin position="276"/>
        <end position="312"/>
    </location>
</feature>
<dbReference type="PROSITE" id="PS00678">
    <property type="entry name" value="WD_REPEATS_1"/>
    <property type="match status" value="2"/>
</dbReference>
<dbReference type="PANTHER" id="PTHR22852">
    <property type="entry name" value="LETHAL 2 DENTICLELESS PROTEIN RETINOIC ACID-REGULATED NUCLEAR MATRIX-ASSOCIATED PROTEIN"/>
    <property type="match status" value="1"/>
</dbReference>
<dbReference type="GO" id="GO:0005634">
    <property type="term" value="C:nucleus"/>
    <property type="evidence" value="ECO:0007669"/>
    <property type="project" value="TreeGrafter"/>
</dbReference>
<keyword evidence="3" id="KW-0677">Repeat</keyword>
<feature type="compositionally biased region" description="Low complexity" evidence="7">
    <location>
        <begin position="15"/>
        <end position="25"/>
    </location>
</feature>
<gene>
    <name evidence="8" type="ORF">Glove_243g37</name>
</gene>
<comment type="pathway">
    <text evidence="1">Protein modification; protein ubiquitination.</text>
</comment>
<dbReference type="CDD" id="cd00200">
    <property type="entry name" value="WD40"/>
    <property type="match status" value="1"/>
</dbReference>
<dbReference type="EMBL" id="PQFF01000225">
    <property type="protein sequence ID" value="RHZ72322.1"/>
    <property type="molecule type" value="Genomic_DNA"/>
</dbReference>
<dbReference type="SUPFAM" id="SSF50978">
    <property type="entry name" value="WD40 repeat-like"/>
    <property type="match status" value="1"/>
</dbReference>
<feature type="repeat" description="WD" evidence="6">
    <location>
        <begin position="504"/>
        <end position="535"/>
    </location>
</feature>
<proteinExistence type="inferred from homology"/>
<feature type="region of interest" description="Disordered" evidence="7">
    <location>
        <begin position="1"/>
        <end position="26"/>
    </location>
</feature>
<dbReference type="PROSITE" id="PS50082">
    <property type="entry name" value="WD_REPEATS_2"/>
    <property type="match status" value="4"/>
</dbReference>
<evidence type="ECO:0000256" key="6">
    <source>
        <dbReference type="PROSITE-ProRule" id="PRU00221"/>
    </source>
</evidence>
<dbReference type="Pfam" id="PF00400">
    <property type="entry name" value="WD40"/>
    <property type="match status" value="4"/>
</dbReference>
<dbReference type="InterPro" id="IPR001680">
    <property type="entry name" value="WD40_rpt"/>
</dbReference>
<dbReference type="InterPro" id="IPR019775">
    <property type="entry name" value="WD40_repeat_CS"/>
</dbReference>
<evidence type="ECO:0000256" key="5">
    <source>
        <dbReference type="ARBA" id="ARBA00038344"/>
    </source>
</evidence>
<feature type="repeat" description="WD" evidence="6">
    <location>
        <begin position="471"/>
        <end position="495"/>
    </location>
</feature>
<dbReference type="Gene3D" id="2.130.10.10">
    <property type="entry name" value="YVTN repeat-like/Quinoprotein amine dehydrogenase"/>
    <property type="match status" value="3"/>
</dbReference>
<keyword evidence="9" id="KW-1185">Reference proteome</keyword>
<dbReference type="GO" id="GO:0030674">
    <property type="term" value="F:protein-macromolecule adaptor activity"/>
    <property type="evidence" value="ECO:0007669"/>
    <property type="project" value="TreeGrafter"/>
</dbReference>
<dbReference type="InterPro" id="IPR020472">
    <property type="entry name" value="WD40_PAC1"/>
</dbReference>
<dbReference type="GO" id="GO:0043161">
    <property type="term" value="P:proteasome-mediated ubiquitin-dependent protein catabolic process"/>
    <property type="evidence" value="ECO:0007669"/>
    <property type="project" value="TreeGrafter"/>
</dbReference>
<sequence length="545" mass="61629">MSGNSVIQRRKKQTKNNNNENTQNTSILNYLKTPFSEITRQTTNTTNVLLCRENSEPPSSSFNNNNNHNHNNYSIFEKPPKKRIKINAISENTRPIFDENNKENCVISTTTTTNNTTFTSPPLPLPPPPPLPPRPINSSLFLRELWGNPVGGSVLESREWNASTRFFIKHFTSSKKDEFKFLGDRGLITPFVCSFSHFVRDGKYLAVADEEGVVGFIDARHDNTIEMERYRPQFRTHDNAVFDIMWSENDKSIITASGDQTARLWDIESHKCKAVFFGHTCSIKTVSYNSCNPNMLVTASRDGNIFIWDVRTTGLRMPEGDIYYKPVICIRFAHSQDISKKTTTATTRKSYSLPSLPIRSKPTGSVTGAQFLKHQDNLISSTGAIDGIIKYWDLRNHGTIKSSTPVQTSINGSNAKRPHGISNLLLNNKGNRLFTSSTDNVVYMYDPINLGAPLARFTSPTFLCCSFYIRMAISPDDKYIMCGSGDNNIYMWEIDFPNESPVILKAHEDEVTSLSWSRNLETFASCSDDSTLRLWRFNKNGVNND</sequence>
<comment type="caution">
    <text evidence="8">The sequence shown here is derived from an EMBL/GenBank/DDBJ whole genome shotgun (WGS) entry which is preliminary data.</text>
</comment>
<name>A0A397IBK2_9GLOM</name>
<evidence type="ECO:0000256" key="3">
    <source>
        <dbReference type="ARBA" id="ARBA00022737"/>
    </source>
</evidence>